<evidence type="ECO:0000256" key="7">
    <source>
        <dbReference type="ARBA" id="ARBA00022779"/>
    </source>
</evidence>
<dbReference type="EMBL" id="MDLC01000043">
    <property type="protein sequence ID" value="ODS22997.1"/>
    <property type="molecule type" value="Genomic_DNA"/>
</dbReference>
<keyword evidence="4" id="KW-1003">Cell membrane</keyword>
<dbReference type="AlphaFoldDB" id="A0A1D2QN44"/>
<feature type="transmembrane region" description="Helical" evidence="10">
    <location>
        <begin position="20"/>
        <end position="42"/>
    </location>
</feature>
<comment type="subcellular location">
    <subcellularLocation>
        <location evidence="10">Cell inner membrane</location>
    </subcellularLocation>
    <subcellularLocation>
        <location evidence="2">Cell membrane</location>
        <topology evidence="2">Single-pass membrane protein</topology>
    </subcellularLocation>
</comment>
<dbReference type="STRING" id="62101.AB835_11175"/>
<evidence type="ECO:0000313" key="12">
    <source>
        <dbReference type="Proteomes" id="UP000242502"/>
    </source>
</evidence>
<gene>
    <name evidence="11" type="ORF">AB835_11175</name>
</gene>
<dbReference type="GO" id="GO:0006935">
    <property type="term" value="P:chemotaxis"/>
    <property type="evidence" value="ECO:0007669"/>
    <property type="project" value="UniProtKB-KW"/>
</dbReference>
<dbReference type="GO" id="GO:0005886">
    <property type="term" value="C:plasma membrane"/>
    <property type="evidence" value="ECO:0007669"/>
    <property type="project" value="UniProtKB-SubCell"/>
</dbReference>
<keyword evidence="7 10" id="KW-0283">Flagellar rotation</keyword>
<keyword evidence="11" id="KW-0966">Cell projection</keyword>
<evidence type="ECO:0000256" key="1">
    <source>
        <dbReference type="ARBA" id="ARBA00002254"/>
    </source>
</evidence>
<keyword evidence="9 10" id="KW-0472">Membrane</keyword>
<keyword evidence="11" id="KW-0282">Flagellum</keyword>
<keyword evidence="5 10" id="KW-0145">Chemotaxis</keyword>
<comment type="similarity">
    <text evidence="3 10">Belongs to the FliL family.</text>
</comment>
<dbReference type="PANTHER" id="PTHR35091:SF2">
    <property type="entry name" value="FLAGELLAR PROTEIN FLIL"/>
    <property type="match status" value="1"/>
</dbReference>
<dbReference type="Pfam" id="PF03748">
    <property type="entry name" value="FliL"/>
    <property type="match status" value="1"/>
</dbReference>
<accession>A0A1D2QN44</accession>
<keyword evidence="11" id="KW-0969">Cilium</keyword>
<sequence>MADDNAEGGKPQAGSGKKKIIIFVVLAVVLIGVSIGGTLFAVQMMTPELETAAVLNDDGKPSSSETEETNIKKPAIYLPLKPPIIVNFQARGRQRFLQAEITLMAREDDVIEAVKIHMPMIRNSLILLFGGQIYEELQTEAGRELLRQQALEELQAVMEQEMGKPGIERLLFTNLVMQ</sequence>
<evidence type="ECO:0000256" key="8">
    <source>
        <dbReference type="ARBA" id="ARBA00022989"/>
    </source>
</evidence>
<organism evidence="11 12">
    <name type="scientific">Candidatus Endobugula sertula</name>
    <name type="common">Bugula neritina bacterial symbiont</name>
    <dbReference type="NCBI Taxonomy" id="62101"/>
    <lineage>
        <taxon>Bacteria</taxon>
        <taxon>Pseudomonadati</taxon>
        <taxon>Pseudomonadota</taxon>
        <taxon>Gammaproteobacteria</taxon>
        <taxon>Cellvibrionales</taxon>
        <taxon>Cellvibrionaceae</taxon>
        <taxon>Candidatus Endobugula</taxon>
    </lineage>
</organism>
<evidence type="ECO:0000256" key="2">
    <source>
        <dbReference type="ARBA" id="ARBA00004162"/>
    </source>
</evidence>
<keyword evidence="10" id="KW-0997">Cell inner membrane</keyword>
<keyword evidence="6 10" id="KW-0812">Transmembrane</keyword>
<dbReference type="InterPro" id="IPR005503">
    <property type="entry name" value="FliL"/>
</dbReference>
<evidence type="ECO:0000256" key="3">
    <source>
        <dbReference type="ARBA" id="ARBA00008281"/>
    </source>
</evidence>
<evidence type="ECO:0000256" key="9">
    <source>
        <dbReference type="ARBA" id="ARBA00023136"/>
    </source>
</evidence>
<comment type="function">
    <text evidence="1 10">Controls the rotational direction of flagella during chemotaxis.</text>
</comment>
<dbReference type="PANTHER" id="PTHR35091">
    <property type="entry name" value="FLAGELLAR PROTEIN FLIL"/>
    <property type="match status" value="1"/>
</dbReference>
<evidence type="ECO:0000256" key="4">
    <source>
        <dbReference type="ARBA" id="ARBA00022475"/>
    </source>
</evidence>
<reference evidence="11 12" key="1">
    <citation type="journal article" date="2016" name="Appl. Environ. Microbiol.">
        <title>Lack of Overt Genome Reduction in the Bryostatin-Producing Bryozoan Symbiont "Candidatus Endobugula sertula".</title>
        <authorList>
            <person name="Miller I.J."/>
            <person name="Vanee N."/>
            <person name="Fong S.S."/>
            <person name="Lim-Fong G.E."/>
            <person name="Kwan J.C."/>
        </authorList>
    </citation>
    <scope>NUCLEOTIDE SEQUENCE [LARGE SCALE GENOMIC DNA]</scope>
    <source>
        <strain evidence="11">AB1-4</strain>
    </source>
</reference>
<name>A0A1D2QN44_9GAMM</name>
<comment type="caution">
    <text evidence="11">The sequence shown here is derived from an EMBL/GenBank/DDBJ whole genome shotgun (WGS) entry which is preliminary data.</text>
</comment>
<evidence type="ECO:0000256" key="6">
    <source>
        <dbReference type="ARBA" id="ARBA00022692"/>
    </source>
</evidence>
<protein>
    <recommendedName>
        <fullName evidence="10">Flagellar protein FliL</fullName>
    </recommendedName>
</protein>
<proteinExistence type="inferred from homology"/>
<dbReference type="Proteomes" id="UP000242502">
    <property type="component" value="Unassembled WGS sequence"/>
</dbReference>
<dbReference type="GO" id="GO:0009425">
    <property type="term" value="C:bacterial-type flagellum basal body"/>
    <property type="evidence" value="ECO:0007669"/>
    <property type="project" value="InterPro"/>
</dbReference>
<dbReference type="GO" id="GO:0071978">
    <property type="term" value="P:bacterial-type flagellum-dependent swarming motility"/>
    <property type="evidence" value="ECO:0007669"/>
    <property type="project" value="TreeGrafter"/>
</dbReference>
<evidence type="ECO:0000256" key="10">
    <source>
        <dbReference type="RuleBase" id="RU364125"/>
    </source>
</evidence>
<keyword evidence="8 10" id="KW-1133">Transmembrane helix</keyword>
<evidence type="ECO:0000256" key="5">
    <source>
        <dbReference type="ARBA" id="ARBA00022500"/>
    </source>
</evidence>
<evidence type="ECO:0000313" key="11">
    <source>
        <dbReference type="EMBL" id="ODS22997.1"/>
    </source>
</evidence>